<organism evidence="1 2">
    <name type="scientific">Rhododendron molle</name>
    <name type="common">Chinese azalea</name>
    <name type="synonym">Azalea mollis</name>
    <dbReference type="NCBI Taxonomy" id="49168"/>
    <lineage>
        <taxon>Eukaryota</taxon>
        <taxon>Viridiplantae</taxon>
        <taxon>Streptophyta</taxon>
        <taxon>Embryophyta</taxon>
        <taxon>Tracheophyta</taxon>
        <taxon>Spermatophyta</taxon>
        <taxon>Magnoliopsida</taxon>
        <taxon>eudicotyledons</taxon>
        <taxon>Gunneridae</taxon>
        <taxon>Pentapetalae</taxon>
        <taxon>asterids</taxon>
        <taxon>Ericales</taxon>
        <taxon>Ericaceae</taxon>
        <taxon>Ericoideae</taxon>
        <taxon>Rhodoreae</taxon>
        <taxon>Rhododendron</taxon>
    </lineage>
</organism>
<protein>
    <submittedName>
        <fullName evidence="1">Uncharacterized protein</fullName>
    </submittedName>
</protein>
<sequence>MEGVDWLNFRAHGFYSMRYLRNIRLRPELLRAAVSFWDPEVHVFRFGDQELCPTVEEFRAYLGGFGSGEVIIPPVRESAYRVLVAALGLSDNAARYLVRNGHLNAIDMTYQTRRMIALCMCLLAAYLLVPSAGHASSALASVVVQVEARKDVIPMVLAETLIGLDKFCSGETEIWLCDKVNVLTIPPSNWAYEARLLSQRCFEFEDRSRAEWVDFLRRRRAETIAWRCRWLDLPPMTVHYMGPQWVVLAGLGAFTFYIPYRIQRQLGLRQEGPAEVLVDVVLPFFGHSVLCHYQRFWRTREMTDAHPYPSVAMRGSYRKWLRMDIAARAGVQGN</sequence>
<evidence type="ECO:0000313" key="2">
    <source>
        <dbReference type="Proteomes" id="UP001062846"/>
    </source>
</evidence>
<evidence type="ECO:0000313" key="1">
    <source>
        <dbReference type="EMBL" id="KAI8568248.1"/>
    </source>
</evidence>
<comment type="caution">
    <text evidence="1">The sequence shown here is derived from an EMBL/GenBank/DDBJ whole genome shotgun (WGS) entry which is preliminary data.</text>
</comment>
<keyword evidence="2" id="KW-1185">Reference proteome</keyword>
<name>A0ACC0PRA3_RHOML</name>
<dbReference type="EMBL" id="CM046389">
    <property type="protein sequence ID" value="KAI8568248.1"/>
    <property type="molecule type" value="Genomic_DNA"/>
</dbReference>
<proteinExistence type="predicted"/>
<gene>
    <name evidence="1" type="ORF">RHMOL_Rhmol02G0184000</name>
</gene>
<reference evidence="1" key="1">
    <citation type="submission" date="2022-02" db="EMBL/GenBank/DDBJ databases">
        <title>Plant Genome Project.</title>
        <authorList>
            <person name="Zhang R.-G."/>
        </authorList>
    </citation>
    <scope>NUCLEOTIDE SEQUENCE</scope>
    <source>
        <strain evidence="1">AT1</strain>
    </source>
</reference>
<accession>A0ACC0PRA3</accession>
<dbReference type="Proteomes" id="UP001062846">
    <property type="component" value="Chromosome 2"/>
</dbReference>